<gene>
    <name evidence="2" type="ORF">KDAU_34690</name>
</gene>
<evidence type="ECO:0000313" key="2">
    <source>
        <dbReference type="EMBL" id="GCE06140.1"/>
    </source>
</evidence>
<dbReference type="InterPro" id="IPR010144">
    <property type="entry name" value="CRISPR-assoc_prot_Csd1-typ"/>
</dbReference>
<reference evidence="3" key="1">
    <citation type="submission" date="2018-12" db="EMBL/GenBank/DDBJ databases">
        <title>Tengunoibacter tsumagoiensis gen. nov., sp. nov., Dictyobacter kobayashii sp. nov., D. alpinus sp. nov., and D. joshuensis sp. nov. and description of Dictyobacteraceae fam. nov. within the order Ktedonobacterales isolated from Tengu-no-mugimeshi.</title>
        <authorList>
            <person name="Wang C.M."/>
            <person name="Zheng Y."/>
            <person name="Sakai Y."/>
            <person name="Toyoda A."/>
            <person name="Minakuchi Y."/>
            <person name="Abe K."/>
            <person name="Yokota A."/>
            <person name="Yabe S."/>
        </authorList>
    </citation>
    <scope>NUCLEOTIDE SEQUENCE [LARGE SCALE GENOMIC DNA]</scope>
    <source>
        <strain evidence="3">S-27</strain>
    </source>
</reference>
<dbReference type="NCBIfam" id="TIGR01863">
    <property type="entry name" value="cas_Csd1"/>
    <property type="match status" value="1"/>
</dbReference>
<name>A0A401ZGX8_9CHLR</name>
<dbReference type="Pfam" id="PF09709">
    <property type="entry name" value="Cas_Csd1"/>
    <property type="match status" value="1"/>
</dbReference>
<accession>A0A401ZGX8</accession>
<feature type="compositionally biased region" description="Acidic residues" evidence="1">
    <location>
        <begin position="579"/>
        <end position="590"/>
    </location>
</feature>
<dbReference type="OrthoDB" id="9778918at2"/>
<dbReference type="AlphaFoldDB" id="A0A401ZGX8"/>
<comment type="caution">
    <text evidence="2">The sequence shown here is derived from an EMBL/GenBank/DDBJ whole genome shotgun (WGS) entry which is preliminary data.</text>
</comment>
<keyword evidence="3" id="KW-1185">Reference proteome</keyword>
<evidence type="ECO:0000256" key="1">
    <source>
        <dbReference type="SAM" id="MobiDB-lite"/>
    </source>
</evidence>
<organism evidence="2 3">
    <name type="scientific">Dictyobacter aurantiacus</name>
    <dbReference type="NCBI Taxonomy" id="1936993"/>
    <lineage>
        <taxon>Bacteria</taxon>
        <taxon>Bacillati</taxon>
        <taxon>Chloroflexota</taxon>
        <taxon>Ktedonobacteria</taxon>
        <taxon>Ktedonobacterales</taxon>
        <taxon>Dictyobacteraceae</taxon>
        <taxon>Dictyobacter</taxon>
    </lineage>
</organism>
<sequence length="590" mass="65343">MFLEKLSEYAGQIAQLPPPMYQSTSVRYIIHLDEHGTYKGIDELIGEKGKANVLFVAPHCKRSSGIKPKLLVDNGEYTLGIAREKSDPRRVQEQHDAYVKQVRECAVATREPSVVAVAKFLGSPNIVDAILQKKREFDPSSNIAFRVGDIYPIDQEAVRNYWAKKAAAGDAEATMQCLVCGEMRPPVERLPIVIKGIPGGQATGMTLISANAAAFESYGLTASLIAPTCEACGERFGNALNELLRGPNTHIILPPLAYIFWVRPSDASTDTDELNIPDLMEAKPDVVKELFRSVRSGDVTATSLDTSAFYAATLSASGARIVLRDWIETSAQNAHRDLARFFWLQRILDPDGFFRYFPLYVLINATANRLSKEKPVAQVGEALMRVALHGGHLPTSLMYRVIHRVRASREIQPEQAALIKMVLLSQQNTDVVDYEGDTTMASLDEKDTSSAYLCGRLLAQLDYIQYRALGKVNATIVDRFYGTASTAPAVVFPRLLKGAIPHLATIRTKDSNTMYKGYGASLSYPDKELAKLLEHLPSFPTILTLEEQGRFALGFYYQRARYLSPRQTSTNDALTVETPDNDDTNPVEEI</sequence>
<proteinExistence type="predicted"/>
<dbReference type="Proteomes" id="UP000287224">
    <property type="component" value="Unassembled WGS sequence"/>
</dbReference>
<protein>
    <submittedName>
        <fullName evidence="2">CRISPR-associated Csd1 family protein</fullName>
    </submittedName>
</protein>
<dbReference type="RefSeq" id="WP_126597109.1">
    <property type="nucleotide sequence ID" value="NZ_BIFQ01000001.1"/>
</dbReference>
<evidence type="ECO:0000313" key="3">
    <source>
        <dbReference type="Proteomes" id="UP000287224"/>
    </source>
</evidence>
<feature type="region of interest" description="Disordered" evidence="1">
    <location>
        <begin position="568"/>
        <end position="590"/>
    </location>
</feature>
<dbReference type="EMBL" id="BIFQ01000001">
    <property type="protein sequence ID" value="GCE06140.1"/>
    <property type="molecule type" value="Genomic_DNA"/>
</dbReference>